<sequence>MSLKELHQEIIKTQQDIAITYSRIVSVENVIKNKLSERTPNDVITAKLDNLHSQLNHVVELLSPAPPTPPLVSNKNDGDDDDKDEEKDDKEEKKEDIEHDIPSDKI</sequence>
<feature type="compositionally biased region" description="Basic and acidic residues" evidence="1">
    <location>
        <begin position="90"/>
        <end position="106"/>
    </location>
</feature>
<dbReference type="OrthoDB" id="27309at10239"/>
<dbReference type="RefSeq" id="YP_006908570.1">
    <property type="nucleotide sequence ID" value="NC_018875.1"/>
</dbReference>
<reference evidence="2 3" key="1">
    <citation type="journal article" date="2012" name="BMC Genomics">
        <title>Genome of Epinotia aporema granulovirus (EpapGV), a polyorganotropic fast killing betabaculovirus with a novel thymidylate kinase gene.</title>
        <authorList>
            <person name="Ferrelli M.L."/>
            <person name="Salvador R."/>
            <person name="Biedma M.E."/>
            <person name="Berretta M.F."/>
            <person name="Haase S."/>
            <person name="Sciocco-Cap A."/>
            <person name="Ghiringhelli P.D."/>
            <person name="Romanowski V."/>
        </authorList>
    </citation>
    <scope>NUCLEOTIDE SEQUENCE [LARGE SCALE GENOMIC DNA]</scope>
</reference>
<dbReference type="Proteomes" id="UP000201571">
    <property type="component" value="Segment"/>
</dbReference>
<feature type="compositionally biased region" description="Acidic residues" evidence="1">
    <location>
        <begin position="78"/>
        <end position="89"/>
    </location>
</feature>
<organism evidence="2 3">
    <name type="scientific">Epinotia aporema granulovirus</name>
    <dbReference type="NCBI Taxonomy" id="166056"/>
    <lineage>
        <taxon>Viruses</taxon>
        <taxon>Viruses incertae sedis</taxon>
        <taxon>Naldaviricetes</taxon>
        <taxon>Lefavirales</taxon>
        <taxon>Baculoviridae</taxon>
        <taxon>Betabaculovirus</taxon>
        <taxon>Betabaculovirus epaporemae</taxon>
    </lineage>
</organism>
<feature type="region of interest" description="Disordered" evidence="1">
    <location>
        <begin position="61"/>
        <end position="106"/>
    </location>
</feature>
<name>K4EQE5_9BBAC</name>
<evidence type="ECO:0000256" key="1">
    <source>
        <dbReference type="SAM" id="MobiDB-lite"/>
    </source>
</evidence>
<dbReference type="GeneID" id="13842614"/>
<evidence type="ECO:0000313" key="3">
    <source>
        <dbReference type="Proteomes" id="UP000201571"/>
    </source>
</evidence>
<proteinExistence type="predicted"/>
<evidence type="ECO:0000313" key="2">
    <source>
        <dbReference type="EMBL" id="AER41488.1"/>
    </source>
</evidence>
<dbReference type="KEGG" id="vg:13842614"/>
<accession>K4EQE5</accession>
<protein>
    <submittedName>
        <fullName evidence="2">Uncharacterized protein</fullName>
    </submittedName>
</protein>
<dbReference type="EMBL" id="JN408834">
    <property type="protein sequence ID" value="AER41488.1"/>
    <property type="molecule type" value="Genomic_DNA"/>
</dbReference>
<keyword evidence="3" id="KW-1185">Reference proteome</keyword>